<proteinExistence type="predicted"/>
<dbReference type="EMBL" id="HBNS01020021">
    <property type="protein sequence ID" value="CAE4609127.1"/>
    <property type="molecule type" value="Transcribed_RNA"/>
</dbReference>
<evidence type="ECO:0000313" key="2">
    <source>
        <dbReference type="EMBL" id="CAE4609127.1"/>
    </source>
</evidence>
<name>A0A6S9I812_9STRA</name>
<sequence>MKLPFKKTRDKKSAQEKSSSWRKLRVTRLKRSYQSLPGECNKSAENEGLCRTQSRTPPTKIVPSSQIEVKDVETKGPMAKISQNDSPQTDFDALADVLSEDSQSNDVFHRFICSANRPGKTNEGDNLGNVTDGDGLTKTWNDLTKNMKDYLEESFEKNLTKFSDMTHCSSTNRKNTPNQETNVVIKV</sequence>
<accession>A0A6S9I812</accession>
<organism evidence="2">
    <name type="scientific">Ditylum brightwellii</name>
    <dbReference type="NCBI Taxonomy" id="49249"/>
    <lineage>
        <taxon>Eukaryota</taxon>
        <taxon>Sar</taxon>
        <taxon>Stramenopiles</taxon>
        <taxon>Ochrophyta</taxon>
        <taxon>Bacillariophyta</taxon>
        <taxon>Mediophyceae</taxon>
        <taxon>Lithodesmiophycidae</taxon>
        <taxon>Lithodesmiales</taxon>
        <taxon>Lithodesmiaceae</taxon>
        <taxon>Ditylum</taxon>
    </lineage>
</organism>
<feature type="region of interest" description="Disordered" evidence="1">
    <location>
        <begin position="37"/>
        <end position="69"/>
    </location>
</feature>
<protein>
    <submittedName>
        <fullName evidence="2">Uncharacterized protein</fullName>
    </submittedName>
</protein>
<feature type="region of interest" description="Disordered" evidence="1">
    <location>
        <begin position="168"/>
        <end position="187"/>
    </location>
</feature>
<feature type="compositionally biased region" description="Polar residues" evidence="1">
    <location>
        <begin position="51"/>
        <end position="67"/>
    </location>
</feature>
<evidence type="ECO:0000256" key="1">
    <source>
        <dbReference type="SAM" id="MobiDB-lite"/>
    </source>
</evidence>
<reference evidence="2" key="1">
    <citation type="submission" date="2021-01" db="EMBL/GenBank/DDBJ databases">
        <authorList>
            <person name="Corre E."/>
            <person name="Pelletier E."/>
            <person name="Niang G."/>
            <person name="Scheremetjew M."/>
            <person name="Finn R."/>
            <person name="Kale V."/>
            <person name="Holt S."/>
            <person name="Cochrane G."/>
            <person name="Meng A."/>
            <person name="Brown T."/>
            <person name="Cohen L."/>
        </authorList>
    </citation>
    <scope>NUCLEOTIDE SEQUENCE</scope>
    <source>
        <strain evidence="2">GSO104</strain>
    </source>
</reference>
<feature type="compositionally biased region" description="Basic residues" evidence="1">
    <location>
        <begin position="1"/>
        <end position="10"/>
    </location>
</feature>
<feature type="region of interest" description="Disordered" evidence="1">
    <location>
        <begin position="1"/>
        <end position="23"/>
    </location>
</feature>
<dbReference type="AlphaFoldDB" id="A0A6S9I812"/>
<gene>
    <name evidence="2" type="ORF">DBRI00130_LOCUS15907</name>
</gene>